<feature type="domain" description="DM2" evidence="1">
    <location>
        <begin position="200"/>
        <end position="277"/>
    </location>
</feature>
<sequence>MSFNFSTLEPHIRTILSAPGTDLATISAKRVRHQLLELDSTLTADFLKENKSDVDVVIASVFEKVSELNGVGGRQYEAKTASRKRKQEEGDAQVGLEEYEDKGIDDEEIIPPPKKAKKTTKTELSDAELARKLSSEINSRSRRTTGGSRVVSNVNLKKSARAKKSAEIIYSDDDADTDEARKLKFKSKRKSTGGGTAKGGFAKEYTLSEPLATLLKIDKLSRPQVVKQLWDYIKSNELQNPKNRREIVCDESLRAVFGVDKIDMFRMNKVLGQHLHESEG</sequence>
<dbReference type="OrthoDB" id="10251073at2759"/>
<dbReference type="PROSITE" id="PS51925">
    <property type="entry name" value="SWIB_MDM2"/>
    <property type="match status" value="1"/>
</dbReference>
<dbReference type="PANTHER" id="PTHR13844">
    <property type="entry name" value="SWI/SNF-RELATED MATRIX-ASSOCIATED ACTIN-DEPENDENT REGULATOR OF CHROMATIN SUBFAMILY D"/>
    <property type="match status" value="1"/>
</dbReference>
<comment type="caution">
    <text evidence="2">The sequence shown here is derived from an EMBL/GenBank/DDBJ whole genome shotgun (WGS) entry which is preliminary data.</text>
</comment>
<evidence type="ECO:0000313" key="3">
    <source>
        <dbReference type="Proteomes" id="UP000807353"/>
    </source>
</evidence>
<dbReference type="EMBL" id="MU150229">
    <property type="protein sequence ID" value="KAF9470000.1"/>
    <property type="molecule type" value="Genomic_DNA"/>
</dbReference>
<dbReference type="CDD" id="cd10567">
    <property type="entry name" value="SWIB-MDM2_like"/>
    <property type="match status" value="1"/>
</dbReference>
<dbReference type="InterPro" id="IPR036885">
    <property type="entry name" value="SWIB_MDM2_dom_sf"/>
</dbReference>
<dbReference type="Gene3D" id="1.10.245.10">
    <property type="entry name" value="SWIB/MDM2 domain"/>
    <property type="match status" value="1"/>
</dbReference>
<dbReference type="Proteomes" id="UP000807353">
    <property type="component" value="Unassembled WGS sequence"/>
</dbReference>
<dbReference type="InterPro" id="IPR019835">
    <property type="entry name" value="SWIB_domain"/>
</dbReference>
<accession>A0A9P5YLX2</accession>
<gene>
    <name evidence="2" type="ORF">BDZ94DRAFT_49168</name>
</gene>
<evidence type="ECO:0000313" key="2">
    <source>
        <dbReference type="EMBL" id="KAF9470000.1"/>
    </source>
</evidence>
<reference evidence="2" key="1">
    <citation type="submission" date="2020-11" db="EMBL/GenBank/DDBJ databases">
        <authorList>
            <consortium name="DOE Joint Genome Institute"/>
            <person name="Ahrendt S."/>
            <person name="Riley R."/>
            <person name="Andreopoulos W."/>
            <person name="Labutti K."/>
            <person name="Pangilinan J."/>
            <person name="Ruiz-Duenas F.J."/>
            <person name="Barrasa J.M."/>
            <person name="Sanchez-Garcia M."/>
            <person name="Camarero S."/>
            <person name="Miyauchi S."/>
            <person name="Serrano A."/>
            <person name="Linde D."/>
            <person name="Babiker R."/>
            <person name="Drula E."/>
            <person name="Ayuso-Fernandez I."/>
            <person name="Pacheco R."/>
            <person name="Padilla G."/>
            <person name="Ferreira P."/>
            <person name="Barriuso J."/>
            <person name="Kellner H."/>
            <person name="Castanera R."/>
            <person name="Alfaro M."/>
            <person name="Ramirez L."/>
            <person name="Pisabarro A.G."/>
            <person name="Kuo A."/>
            <person name="Tritt A."/>
            <person name="Lipzen A."/>
            <person name="He G."/>
            <person name="Yan M."/>
            <person name="Ng V."/>
            <person name="Cullen D."/>
            <person name="Martin F."/>
            <person name="Rosso M.-N."/>
            <person name="Henrissat B."/>
            <person name="Hibbett D."/>
            <person name="Martinez A.T."/>
            <person name="Grigoriev I.V."/>
        </authorList>
    </citation>
    <scope>NUCLEOTIDE SEQUENCE</scope>
    <source>
        <strain evidence="2">CBS 247.69</strain>
    </source>
</reference>
<dbReference type="InterPro" id="IPR003121">
    <property type="entry name" value="SWIB_MDM2_domain"/>
</dbReference>
<dbReference type="SUPFAM" id="SSF47592">
    <property type="entry name" value="SWIB/MDM2 domain"/>
    <property type="match status" value="1"/>
</dbReference>
<dbReference type="Pfam" id="PF02201">
    <property type="entry name" value="SWIB"/>
    <property type="match status" value="1"/>
</dbReference>
<proteinExistence type="predicted"/>
<dbReference type="SMART" id="SM00151">
    <property type="entry name" value="SWIB"/>
    <property type="match status" value="1"/>
</dbReference>
<dbReference type="AlphaFoldDB" id="A0A9P5YLX2"/>
<name>A0A9P5YLX2_9AGAR</name>
<organism evidence="2 3">
    <name type="scientific">Collybia nuda</name>
    <dbReference type="NCBI Taxonomy" id="64659"/>
    <lineage>
        <taxon>Eukaryota</taxon>
        <taxon>Fungi</taxon>
        <taxon>Dikarya</taxon>
        <taxon>Basidiomycota</taxon>
        <taxon>Agaricomycotina</taxon>
        <taxon>Agaricomycetes</taxon>
        <taxon>Agaricomycetidae</taxon>
        <taxon>Agaricales</taxon>
        <taxon>Tricholomatineae</taxon>
        <taxon>Clitocybaceae</taxon>
        <taxon>Collybia</taxon>
    </lineage>
</organism>
<evidence type="ECO:0000259" key="1">
    <source>
        <dbReference type="PROSITE" id="PS51925"/>
    </source>
</evidence>
<protein>
    <recommendedName>
        <fullName evidence="1">DM2 domain-containing protein</fullName>
    </recommendedName>
</protein>
<keyword evidence="3" id="KW-1185">Reference proteome</keyword>